<dbReference type="InterPro" id="IPR006652">
    <property type="entry name" value="Kelch_1"/>
</dbReference>
<sequence length="690" mass="77039">RASMTATACFCTRKLSRSSMTETSIASSTDGNASNDVLVGRGNGALQQLAFPLITQDLAGGCLPHHLQTAYHEFMDGHKLDWMTADLSFLNTHSINFVDCQETRSVNAFSVGFHSGFFNSLFKYSPQNPVELRLGWLNCLCGSISTALAGISLRKCRVAVTEENCLSLFLASDFILCEPLRAQCLRFIERRCSVDPQAALGIWQFSRLLNLPDLTQVSLRCVLRSFSELRLTDSFLQLDTDALIAILSHKLLNCASELQVLQTISQWLKRQPEDQPQEQRKQQIERLLCCVRFGHMESDEFEAALQEPLITGNQEFLDFVRIFPLSSSFSDRHQAELAKSKPPRWPHQVLLLLGGWYRRHGPTAFCQVYDPRADVWDLRSPDAAQRHQVGWLDERSHACCALLGDVVHFVGGYSGAEALKSVLCFDRRRPHLGWYEGSCMLQARYYHCCAALDNYLYSIGGQTAERRLIHVERMRSNDNSWVAIEPLRRPRCEAAVVALADRLLVVGGFDGRAHLDTAETFCPAAGEWTLLNGFLNSPRTGLGLVLSPDGRGGVFAVCGRNSAGWLRTVESWLGESKGWRLHCEMSRPRSNFGCCILDGRIFLLGGICGPSEKEIMASVEWLEPGTKRMGTAHAMPFPASGLTTCVLDLLDYSEELARQRRRKSSSPDGFCPAPMRLLTDEDSDELPDDG</sequence>
<proteinExistence type="predicted"/>
<dbReference type="OrthoDB" id="10027872at2759"/>
<dbReference type="InterPro" id="IPR011705">
    <property type="entry name" value="BACK"/>
</dbReference>
<dbReference type="SUPFAM" id="SSF117281">
    <property type="entry name" value="Kelch motif"/>
    <property type="match status" value="1"/>
</dbReference>
<dbReference type="Gene3D" id="2.120.10.80">
    <property type="entry name" value="Kelch-type beta propeller"/>
    <property type="match status" value="2"/>
</dbReference>
<dbReference type="PANTHER" id="PTHR45632:SF3">
    <property type="entry name" value="KELCH-LIKE PROTEIN 32"/>
    <property type="match status" value="1"/>
</dbReference>
<dbReference type="EMBL" id="NIVC01000545">
    <property type="protein sequence ID" value="PAA81167.1"/>
    <property type="molecule type" value="Genomic_DNA"/>
</dbReference>
<protein>
    <recommendedName>
        <fullName evidence="4">BACK domain-containing protein</fullName>
    </recommendedName>
</protein>
<dbReference type="STRING" id="282301.A0A267G6X1"/>
<evidence type="ECO:0000259" key="4">
    <source>
        <dbReference type="SMART" id="SM00875"/>
    </source>
</evidence>
<feature type="region of interest" description="Disordered" evidence="3">
    <location>
        <begin position="659"/>
        <end position="690"/>
    </location>
</feature>
<dbReference type="Proteomes" id="UP000215902">
    <property type="component" value="Unassembled WGS sequence"/>
</dbReference>
<dbReference type="SMART" id="SM00875">
    <property type="entry name" value="BACK"/>
    <property type="match status" value="1"/>
</dbReference>
<evidence type="ECO:0000256" key="3">
    <source>
        <dbReference type="SAM" id="MobiDB-lite"/>
    </source>
</evidence>
<dbReference type="SMART" id="SM00612">
    <property type="entry name" value="Kelch"/>
    <property type="match status" value="5"/>
</dbReference>
<name>A0A267G6X1_9PLAT</name>
<organism evidence="5 6">
    <name type="scientific">Macrostomum lignano</name>
    <dbReference type="NCBI Taxonomy" id="282301"/>
    <lineage>
        <taxon>Eukaryota</taxon>
        <taxon>Metazoa</taxon>
        <taxon>Spiralia</taxon>
        <taxon>Lophotrochozoa</taxon>
        <taxon>Platyhelminthes</taxon>
        <taxon>Rhabditophora</taxon>
        <taxon>Macrostomorpha</taxon>
        <taxon>Macrostomida</taxon>
        <taxon>Macrostomidae</taxon>
        <taxon>Macrostomum</taxon>
    </lineage>
</organism>
<evidence type="ECO:0000256" key="1">
    <source>
        <dbReference type="ARBA" id="ARBA00022441"/>
    </source>
</evidence>
<reference evidence="5 6" key="1">
    <citation type="submission" date="2017-06" db="EMBL/GenBank/DDBJ databases">
        <title>A platform for efficient transgenesis in Macrostomum lignano, a flatworm model organism for stem cell research.</title>
        <authorList>
            <person name="Berezikov E."/>
        </authorList>
    </citation>
    <scope>NUCLEOTIDE SEQUENCE [LARGE SCALE GENOMIC DNA]</scope>
    <source>
        <strain evidence="5">DV1</strain>
        <tissue evidence="5">Whole organism</tissue>
    </source>
</reference>
<keyword evidence="6" id="KW-1185">Reference proteome</keyword>
<dbReference type="PANTHER" id="PTHR45632">
    <property type="entry name" value="LD33804P"/>
    <property type="match status" value="1"/>
</dbReference>
<keyword evidence="2" id="KW-0677">Repeat</keyword>
<dbReference type="AlphaFoldDB" id="A0A267G6X1"/>
<accession>A0A267G6X1</accession>
<feature type="compositionally biased region" description="Acidic residues" evidence="3">
    <location>
        <begin position="680"/>
        <end position="690"/>
    </location>
</feature>
<gene>
    <name evidence="5" type="ORF">BOX15_Mlig030280g2</name>
</gene>
<keyword evidence="1" id="KW-0880">Kelch repeat</keyword>
<comment type="caution">
    <text evidence="5">The sequence shown here is derived from an EMBL/GenBank/DDBJ whole genome shotgun (WGS) entry which is preliminary data.</text>
</comment>
<dbReference type="Pfam" id="PF07707">
    <property type="entry name" value="BACK"/>
    <property type="match status" value="1"/>
</dbReference>
<dbReference type="InterPro" id="IPR015915">
    <property type="entry name" value="Kelch-typ_b-propeller"/>
</dbReference>
<feature type="non-terminal residue" evidence="5">
    <location>
        <position position="1"/>
    </location>
</feature>
<evidence type="ECO:0000313" key="5">
    <source>
        <dbReference type="EMBL" id="PAA81167.1"/>
    </source>
</evidence>
<feature type="domain" description="BACK" evidence="4">
    <location>
        <begin position="199"/>
        <end position="306"/>
    </location>
</feature>
<evidence type="ECO:0000313" key="6">
    <source>
        <dbReference type="Proteomes" id="UP000215902"/>
    </source>
</evidence>
<dbReference type="Gene3D" id="1.25.40.420">
    <property type="match status" value="1"/>
</dbReference>
<evidence type="ECO:0000256" key="2">
    <source>
        <dbReference type="ARBA" id="ARBA00022737"/>
    </source>
</evidence>
<dbReference type="Pfam" id="PF01344">
    <property type="entry name" value="Kelch_1"/>
    <property type="match status" value="3"/>
</dbReference>